<name>A0ABV8CXA4_9STRE</name>
<feature type="domain" description="Prepilin peptidase A24 N-terminal" evidence="2">
    <location>
        <begin position="9"/>
        <end position="89"/>
    </location>
</feature>
<keyword evidence="3" id="KW-0378">Hydrolase</keyword>
<comment type="caution">
    <text evidence="3">The sequence shown here is derived from an EMBL/GenBank/DDBJ whole genome shotgun (WGS) entry which is preliminary data.</text>
</comment>
<dbReference type="EMBL" id="JBHRZV010000049">
    <property type="protein sequence ID" value="MFC3928448.1"/>
    <property type="molecule type" value="Genomic_DNA"/>
</dbReference>
<reference evidence="4" key="1">
    <citation type="journal article" date="2019" name="Int. J. Syst. Evol. Microbiol.">
        <title>The Global Catalogue of Microorganisms (GCM) 10K type strain sequencing project: providing services to taxonomists for standard genome sequencing and annotation.</title>
        <authorList>
            <consortium name="The Broad Institute Genomics Platform"/>
            <consortium name="The Broad Institute Genome Sequencing Center for Infectious Disease"/>
            <person name="Wu L."/>
            <person name="Ma J."/>
        </authorList>
    </citation>
    <scope>NUCLEOTIDE SEQUENCE [LARGE SCALE GENOMIC DNA]</scope>
    <source>
        <strain evidence="4">CCUG 67170</strain>
    </source>
</reference>
<sequence length="217" mass="24663">MEYLLIFSLGASIASFLGVVIERFPQQSIVTPASHCDRCRHKLAWYDLIPIFSQLLSGFRCRYCQIKIPPWYALFEAIIGCLALLTYLNYLDFWLAYCLVFSLTLTIYDLKTRSFPLIIWLAFSLPILFYFGFNSRAVTLLSLALLAEFKDIKIGSGDLFYLASLSLTLGLTDLLWTIQIGSLTALFVALYQLKKGPQSPIPFVPFLLIGYMCVSFL</sequence>
<feature type="transmembrane region" description="Helical" evidence="1">
    <location>
        <begin position="94"/>
        <end position="110"/>
    </location>
</feature>
<evidence type="ECO:0000259" key="2">
    <source>
        <dbReference type="Pfam" id="PF06750"/>
    </source>
</evidence>
<keyword evidence="1" id="KW-0812">Transmembrane</keyword>
<dbReference type="InterPro" id="IPR050882">
    <property type="entry name" value="Prepilin_peptidase/N-MTase"/>
</dbReference>
<dbReference type="RefSeq" id="WP_380426989.1">
    <property type="nucleotide sequence ID" value="NZ_JBHRZV010000049.1"/>
</dbReference>
<dbReference type="PANTHER" id="PTHR30487">
    <property type="entry name" value="TYPE 4 PREPILIN-LIKE PROTEINS LEADER PEPTIDE-PROCESSING ENZYME"/>
    <property type="match status" value="1"/>
</dbReference>
<keyword evidence="1" id="KW-1133">Transmembrane helix</keyword>
<evidence type="ECO:0000256" key="1">
    <source>
        <dbReference type="SAM" id="Phobius"/>
    </source>
</evidence>
<dbReference type="EC" id="3.4.23.-" evidence="3"/>
<dbReference type="Proteomes" id="UP001595807">
    <property type="component" value="Unassembled WGS sequence"/>
</dbReference>
<proteinExistence type="predicted"/>
<accession>A0ABV8CXA4</accession>
<evidence type="ECO:0000313" key="3">
    <source>
        <dbReference type="EMBL" id="MFC3928448.1"/>
    </source>
</evidence>
<dbReference type="PANTHER" id="PTHR30487:SF0">
    <property type="entry name" value="PREPILIN LEADER PEPTIDASE_N-METHYLTRANSFERASE-RELATED"/>
    <property type="match status" value="1"/>
</dbReference>
<organism evidence="3 4">
    <name type="scientific">Streptococcus caprae</name>
    <dbReference type="NCBI Taxonomy" id="1640501"/>
    <lineage>
        <taxon>Bacteria</taxon>
        <taxon>Bacillati</taxon>
        <taxon>Bacillota</taxon>
        <taxon>Bacilli</taxon>
        <taxon>Lactobacillales</taxon>
        <taxon>Streptococcaceae</taxon>
        <taxon>Streptococcus</taxon>
    </lineage>
</organism>
<feature type="transmembrane region" description="Helical" evidence="1">
    <location>
        <begin position="117"/>
        <end position="133"/>
    </location>
</feature>
<feature type="transmembrane region" description="Helical" evidence="1">
    <location>
        <begin position="174"/>
        <end position="193"/>
    </location>
</feature>
<keyword evidence="4" id="KW-1185">Reference proteome</keyword>
<keyword evidence="1" id="KW-0472">Membrane</keyword>
<evidence type="ECO:0000313" key="4">
    <source>
        <dbReference type="Proteomes" id="UP001595807"/>
    </source>
</evidence>
<dbReference type="Pfam" id="PF06750">
    <property type="entry name" value="A24_N_bact"/>
    <property type="match status" value="1"/>
</dbReference>
<gene>
    <name evidence="3" type="ORF">ACFORF_07710</name>
</gene>
<protein>
    <submittedName>
        <fullName evidence="3">Prepilin peptidase</fullName>
        <ecNumber evidence="3">3.4.23.-</ecNumber>
    </submittedName>
</protein>
<feature type="transmembrane region" description="Helical" evidence="1">
    <location>
        <begin position="71"/>
        <end position="88"/>
    </location>
</feature>
<dbReference type="GO" id="GO:0016787">
    <property type="term" value="F:hydrolase activity"/>
    <property type="evidence" value="ECO:0007669"/>
    <property type="project" value="UniProtKB-KW"/>
</dbReference>
<dbReference type="InterPro" id="IPR010627">
    <property type="entry name" value="Prepilin_pept_A24_N"/>
</dbReference>